<dbReference type="GeneID" id="62696361"/>
<keyword evidence="6" id="KW-0808">Transferase</keyword>
<keyword evidence="5 6" id="KW-0472">Membrane</keyword>
<name>A0A844FBU7_CLOSV</name>
<feature type="transmembrane region" description="Helical" evidence="6">
    <location>
        <begin position="306"/>
        <end position="324"/>
    </location>
</feature>
<evidence type="ECO:0000256" key="1">
    <source>
        <dbReference type="ARBA" id="ARBA00004651"/>
    </source>
</evidence>
<keyword evidence="6" id="KW-0443">Lipid metabolism</keyword>
<dbReference type="NCBIfam" id="TIGR00374">
    <property type="entry name" value="flippase-like domain"/>
    <property type="match status" value="1"/>
</dbReference>
<dbReference type="InterPro" id="IPR022791">
    <property type="entry name" value="L-PG_synthase/AglD"/>
</dbReference>
<dbReference type="PANTHER" id="PTHR37693">
    <property type="entry name" value="PHOSPHATIDYLGLYCEROL LYSYLTRANSFERASE"/>
    <property type="match status" value="1"/>
</dbReference>
<evidence type="ECO:0000313" key="8">
    <source>
        <dbReference type="Proteomes" id="UP000462363"/>
    </source>
</evidence>
<comment type="subcellular location">
    <subcellularLocation>
        <location evidence="1 6">Cell membrane</location>
        <topology evidence="1 6">Multi-pass membrane protein</topology>
    </subcellularLocation>
</comment>
<dbReference type="EC" id="2.3.2.3" evidence="6"/>
<evidence type="ECO:0000256" key="3">
    <source>
        <dbReference type="ARBA" id="ARBA00022692"/>
    </source>
</evidence>
<dbReference type="GO" id="GO:0005886">
    <property type="term" value="C:plasma membrane"/>
    <property type="evidence" value="ECO:0007669"/>
    <property type="project" value="UniProtKB-SubCell"/>
</dbReference>
<organism evidence="7 8">
    <name type="scientific">Clostridium scindens (strain JCM 10418 / VPI 12708)</name>
    <dbReference type="NCBI Taxonomy" id="29347"/>
    <lineage>
        <taxon>Bacteria</taxon>
        <taxon>Bacillati</taxon>
        <taxon>Bacillota</taxon>
        <taxon>Clostridia</taxon>
        <taxon>Lachnospirales</taxon>
        <taxon>Lachnospiraceae</taxon>
    </lineage>
</organism>
<comment type="function">
    <text evidence="6">Catalyzes the transfer of a lysyl group from L-lysyl-tRNA(Lys) to membrane-bound phosphatidylglycerol (PG), which produces lysylphosphatidylglycerol (LPG), a major component of the bacterial membrane with a positive net charge. LPG synthesis contributes to bacterial virulence as it is involved in the resistance mechanism against cationic antimicrobial peptides (CAMP) produces by the host's immune system (defensins, cathelicidins) and by the competing microorganisms.</text>
</comment>
<dbReference type="PANTHER" id="PTHR37693:SF1">
    <property type="entry name" value="INTEGRAL MEMBRANE PROTEIN"/>
    <property type="match status" value="1"/>
</dbReference>
<keyword evidence="2" id="KW-1003">Cell membrane</keyword>
<dbReference type="GO" id="GO:0006629">
    <property type="term" value="P:lipid metabolic process"/>
    <property type="evidence" value="ECO:0007669"/>
    <property type="project" value="UniProtKB-KW"/>
</dbReference>
<sequence>MKKNNWWKIIFIVIVLIILCLLFGDSFFSIQKEISDTAGQTILGICLCGVFYNLSEGLVYVWLARRHQNDFHYRDGIACSYYTAFYRTVTLGSGTAAATVYFLYKKGIQVPEGVAICAVQYVLQRIAVAVFGGAGFLFCGPYMNRWFGEYRMELILGYGLTAVICLVLILACVSERFHRTLAWLGRKADRKHKYEDKIMQMEGKGMLLRQETANLMKDRRDIILVLLMELVKLGCWYVIPYMILHPAGSGIFETACVTSLILMLAGIIPAPGGLGSTEGVFILLFSRIAGGIEAASAMLLYRFATYMVPCALGGICVIIFHKYWKANGDKG</sequence>
<protein>
    <recommendedName>
        <fullName evidence="6">Phosphatidylglycerol lysyltransferase</fullName>
        <ecNumber evidence="6">2.3.2.3</ecNumber>
    </recommendedName>
    <alternativeName>
        <fullName evidence="6">Lysylphosphatidylglycerol synthase</fullName>
    </alternativeName>
</protein>
<feature type="transmembrane region" description="Helical" evidence="6">
    <location>
        <begin position="155"/>
        <end position="173"/>
    </location>
</feature>
<feature type="transmembrane region" description="Helical" evidence="6">
    <location>
        <begin position="125"/>
        <end position="143"/>
    </location>
</feature>
<reference evidence="7 8" key="1">
    <citation type="submission" date="2019-08" db="EMBL/GenBank/DDBJ databases">
        <title>In-depth cultivation of the pig gut microbiome towards novel bacterial diversity and tailored functional studies.</title>
        <authorList>
            <person name="Wylensek D."/>
            <person name="Hitch T.C.A."/>
            <person name="Clavel T."/>
        </authorList>
    </citation>
    <scope>NUCLEOTIDE SEQUENCE [LARGE SCALE GENOMIC DNA]</scope>
    <source>
        <strain evidence="7 8">BL-389-WT-3D</strain>
    </source>
</reference>
<comment type="similarity">
    <text evidence="6">Belongs to the LPG synthase family.</text>
</comment>
<accession>A0A844FBU7</accession>
<feature type="transmembrane region" description="Helical" evidence="6">
    <location>
        <begin position="6"/>
        <end position="30"/>
    </location>
</feature>
<dbReference type="RefSeq" id="WP_004605619.1">
    <property type="nucleotide sequence ID" value="NZ_AP025569.1"/>
</dbReference>
<evidence type="ECO:0000256" key="4">
    <source>
        <dbReference type="ARBA" id="ARBA00022989"/>
    </source>
</evidence>
<evidence type="ECO:0000313" key="7">
    <source>
        <dbReference type="EMBL" id="MSS40701.1"/>
    </source>
</evidence>
<proteinExistence type="inferred from homology"/>
<evidence type="ECO:0000256" key="6">
    <source>
        <dbReference type="RuleBase" id="RU363042"/>
    </source>
</evidence>
<dbReference type="GO" id="GO:0050071">
    <property type="term" value="F:phosphatidylglycerol lysyltransferase activity"/>
    <property type="evidence" value="ECO:0007669"/>
    <property type="project" value="UniProtKB-EC"/>
</dbReference>
<dbReference type="Pfam" id="PF03706">
    <property type="entry name" value="LPG_synthase_TM"/>
    <property type="match status" value="1"/>
</dbReference>
<feature type="transmembrane region" description="Helical" evidence="6">
    <location>
        <begin position="42"/>
        <end position="64"/>
    </location>
</feature>
<gene>
    <name evidence="6" type="primary">mprF</name>
    <name evidence="7" type="ORF">FYJ37_10165</name>
</gene>
<comment type="caution">
    <text evidence="7">The sequence shown here is derived from an EMBL/GenBank/DDBJ whole genome shotgun (WGS) entry which is preliminary data.</text>
</comment>
<dbReference type="EMBL" id="VUMB01000019">
    <property type="protein sequence ID" value="MSS40701.1"/>
    <property type="molecule type" value="Genomic_DNA"/>
</dbReference>
<comment type="catalytic activity">
    <reaction evidence="6">
        <text>L-lysyl-tRNA(Lys) + a 1,2-diacyl-sn-glycero-3-phospho-(1'-sn-glycerol) = a 1,2-diacyl-sn-glycero-3-phospho-1'-(3'-O-L-lysyl)-sn-glycerol + tRNA(Lys)</text>
        <dbReference type="Rhea" id="RHEA:10668"/>
        <dbReference type="Rhea" id="RHEA-COMP:9696"/>
        <dbReference type="Rhea" id="RHEA-COMP:9697"/>
        <dbReference type="ChEBI" id="CHEBI:64716"/>
        <dbReference type="ChEBI" id="CHEBI:75792"/>
        <dbReference type="ChEBI" id="CHEBI:78442"/>
        <dbReference type="ChEBI" id="CHEBI:78529"/>
        <dbReference type="EC" id="2.3.2.3"/>
    </reaction>
</comment>
<dbReference type="AlphaFoldDB" id="A0A844FBU7"/>
<feature type="transmembrane region" description="Helical" evidence="6">
    <location>
        <begin position="222"/>
        <end position="244"/>
    </location>
</feature>
<evidence type="ECO:0000256" key="2">
    <source>
        <dbReference type="ARBA" id="ARBA00022475"/>
    </source>
</evidence>
<dbReference type="Proteomes" id="UP000462363">
    <property type="component" value="Unassembled WGS sequence"/>
</dbReference>
<evidence type="ECO:0000256" key="5">
    <source>
        <dbReference type="ARBA" id="ARBA00023136"/>
    </source>
</evidence>
<keyword evidence="6" id="KW-0046">Antibiotic resistance</keyword>
<keyword evidence="4 6" id="KW-1133">Transmembrane helix</keyword>
<dbReference type="GO" id="GO:0046677">
    <property type="term" value="P:response to antibiotic"/>
    <property type="evidence" value="ECO:0007669"/>
    <property type="project" value="UniProtKB-KW"/>
</dbReference>
<keyword evidence="3 6" id="KW-0812">Transmembrane</keyword>